<dbReference type="GO" id="GO:0005886">
    <property type="term" value="C:plasma membrane"/>
    <property type="evidence" value="ECO:0007669"/>
    <property type="project" value="TreeGrafter"/>
</dbReference>
<evidence type="ECO:0000256" key="8">
    <source>
        <dbReference type="PIRSR" id="PIRSR600175-1"/>
    </source>
</evidence>
<accession>A0A9J6G4C6</accession>
<dbReference type="GO" id="GO:0046872">
    <property type="term" value="F:metal ion binding"/>
    <property type="evidence" value="ECO:0007669"/>
    <property type="project" value="UniProtKB-KW"/>
</dbReference>
<comment type="similarity">
    <text evidence="2">Belongs to the sodium:neurotransmitter symporter (SNF) (TC 2.A.22) family.</text>
</comment>
<reference evidence="10 11" key="1">
    <citation type="journal article" date="2020" name="Cell">
        <title>Large-Scale Comparative Analyses of Tick Genomes Elucidate Their Genetic Diversity and Vector Capacities.</title>
        <authorList>
            <consortium name="Tick Genome and Microbiome Consortium (TIGMIC)"/>
            <person name="Jia N."/>
            <person name="Wang J."/>
            <person name="Shi W."/>
            <person name="Du L."/>
            <person name="Sun Y."/>
            <person name="Zhan W."/>
            <person name="Jiang J.F."/>
            <person name="Wang Q."/>
            <person name="Zhang B."/>
            <person name="Ji P."/>
            <person name="Bell-Sakyi L."/>
            <person name="Cui X.M."/>
            <person name="Yuan T.T."/>
            <person name="Jiang B.G."/>
            <person name="Yang W.F."/>
            <person name="Lam T.T."/>
            <person name="Chang Q.C."/>
            <person name="Ding S.J."/>
            <person name="Wang X.J."/>
            <person name="Zhu J.G."/>
            <person name="Ruan X.D."/>
            <person name="Zhao L."/>
            <person name="Wei J.T."/>
            <person name="Ye R.Z."/>
            <person name="Que T.C."/>
            <person name="Du C.H."/>
            <person name="Zhou Y.H."/>
            <person name="Cheng J.X."/>
            <person name="Dai P.F."/>
            <person name="Guo W.B."/>
            <person name="Han X.H."/>
            <person name="Huang E.J."/>
            <person name="Li L.F."/>
            <person name="Wei W."/>
            <person name="Gao Y.C."/>
            <person name="Liu J.Z."/>
            <person name="Shao H.Z."/>
            <person name="Wang X."/>
            <person name="Wang C.C."/>
            <person name="Yang T.C."/>
            <person name="Huo Q.B."/>
            <person name="Li W."/>
            <person name="Chen H.Y."/>
            <person name="Chen S.E."/>
            <person name="Zhou L.G."/>
            <person name="Ni X.B."/>
            <person name="Tian J.H."/>
            <person name="Sheng Y."/>
            <person name="Liu T."/>
            <person name="Pan Y.S."/>
            <person name="Xia L.Y."/>
            <person name="Li J."/>
            <person name="Zhao F."/>
            <person name="Cao W.C."/>
        </authorList>
    </citation>
    <scope>NUCLEOTIDE SEQUENCE [LARGE SCALE GENOMIC DNA]</scope>
    <source>
        <strain evidence="10">HaeL-2018</strain>
    </source>
</reference>
<evidence type="ECO:0000256" key="6">
    <source>
        <dbReference type="ARBA" id="ARBA00022989"/>
    </source>
</evidence>
<dbReference type="PANTHER" id="PTHR11616:SF240">
    <property type="entry name" value="BLOATED TUBULES, ISOFORM B-RELATED"/>
    <property type="match status" value="1"/>
</dbReference>
<evidence type="ECO:0000256" key="9">
    <source>
        <dbReference type="SAM" id="Phobius"/>
    </source>
</evidence>
<dbReference type="PROSITE" id="PS50267">
    <property type="entry name" value="NA_NEUROTRAN_SYMP_3"/>
    <property type="match status" value="1"/>
</dbReference>
<keyword evidence="3" id="KW-0813">Transport</keyword>
<feature type="binding site" evidence="8">
    <location>
        <position position="19"/>
    </location>
    <ligand>
        <name>Na(+)</name>
        <dbReference type="ChEBI" id="CHEBI:29101"/>
        <label>1</label>
    </ligand>
</feature>
<dbReference type="GO" id="GO:0035725">
    <property type="term" value="P:sodium ion transmembrane transport"/>
    <property type="evidence" value="ECO:0007669"/>
    <property type="project" value="TreeGrafter"/>
</dbReference>
<dbReference type="SUPFAM" id="SSF161070">
    <property type="entry name" value="SNF-like"/>
    <property type="match status" value="1"/>
</dbReference>
<dbReference type="GO" id="GO:0015293">
    <property type="term" value="F:symporter activity"/>
    <property type="evidence" value="ECO:0007669"/>
    <property type="project" value="UniProtKB-KW"/>
</dbReference>
<dbReference type="EMBL" id="JABSTR010000005">
    <property type="protein sequence ID" value="KAH9369931.1"/>
    <property type="molecule type" value="Genomic_DNA"/>
</dbReference>
<proteinExistence type="inferred from homology"/>
<dbReference type="Proteomes" id="UP000821853">
    <property type="component" value="Chromosome 3"/>
</dbReference>
<comment type="subcellular location">
    <subcellularLocation>
        <location evidence="1">Membrane</location>
        <topology evidence="1">Multi-pass membrane protein</topology>
    </subcellularLocation>
</comment>
<keyword evidence="8" id="KW-0479">Metal-binding</keyword>
<keyword evidence="7 9" id="KW-0472">Membrane</keyword>
<dbReference type="InterPro" id="IPR000175">
    <property type="entry name" value="Na/ntran_symport"/>
</dbReference>
<dbReference type="AlphaFoldDB" id="A0A9J6G4C6"/>
<evidence type="ECO:0000256" key="7">
    <source>
        <dbReference type="ARBA" id="ARBA00023136"/>
    </source>
</evidence>
<feature type="transmembrane region" description="Helical" evidence="9">
    <location>
        <begin position="12"/>
        <end position="30"/>
    </location>
</feature>
<evidence type="ECO:0000256" key="5">
    <source>
        <dbReference type="ARBA" id="ARBA00022847"/>
    </source>
</evidence>
<name>A0A9J6G4C6_HAELO</name>
<evidence type="ECO:0000256" key="3">
    <source>
        <dbReference type="ARBA" id="ARBA00022448"/>
    </source>
</evidence>
<dbReference type="InterPro" id="IPR037272">
    <property type="entry name" value="SNS_sf"/>
</dbReference>
<evidence type="ECO:0000313" key="10">
    <source>
        <dbReference type="EMBL" id="KAH9369931.1"/>
    </source>
</evidence>
<evidence type="ECO:0000313" key="11">
    <source>
        <dbReference type="Proteomes" id="UP000821853"/>
    </source>
</evidence>
<dbReference type="VEuPathDB" id="VectorBase:HLOH_055656"/>
<feature type="binding site" evidence="8">
    <location>
        <position position="26"/>
    </location>
    <ligand>
        <name>Na(+)</name>
        <dbReference type="ChEBI" id="CHEBI:29101"/>
        <label>1</label>
    </ligand>
</feature>
<keyword evidence="4 9" id="KW-0812">Transmembrane</keyword>
<keyword evidence="6 9" id="KW-1133">Transmembrane helix</keyword>
<dbReference type="PANTHER" id="PTHR11616">
    <property type="entry name" value="SODIUM/CHLORIDE DEPENDENT TRANSPORTER"/>
    <property type="match status" value="1"/>
</dbReference>
<dbReference type="OrthoDB" id="6581954at2759"/>
<evidence type="ECO:0000256" key="1">
    <source>
        <dbReference type="ARBA" id="ARBA00004141"/>
    </source>
</evidence>
<gene>
    <name evidence="10" type="ORF">HPB48_001808</name>
</gene>
<evidence type="ECO:0000256" key="2">
    <source>
        <dbReference type="ARBA" id="ARBA00006459"/>
    </source>
</evidence>
<protein>
    <submittedName>
        <fullName evidence="10">Uncharacterized protein</fullName>
    </submittedName>
</protein>
<dbReference type="Pfam" id="PF00209">
    <property type="entry name" value="SNF"/>
    <property type="match status" value="1"/>
</dbReference>
<keyword evidence="8" id="KW-0915">Sodium</keyword>
<evidence type="ECO:0000256" key="4">
    <source>
        <dbReference type="ARBA" id="ARBA00022692"/>
    </source>
</evidence>
<keyword evidence="5" id="KW-0769">Symport</keyword>
<organism evidence="10 11">
    <name type="scientific">Haemaphysalis longicornis</name>
    <name type="common">Bush tick</name>
    <dbReference type="NCBI Taxonomy" id="44386"/>
    <lineage>
        <taxon>Eukaryota</taxon>
        <taxon>Metazoa</taxon>
        <taxon>Ecdysozoa</taxon>
        <taxon>Arthropoda</taxon>
        <taxon>Chelicerata</taxon>
        <taxon>Arachnida</taxon>
        <taxon>Acari</taxon>
        <taxon>Parasitiformes</taxon>
        <taxon>Ixodida</taxon>
        <taxon>Ixodoidea</taxon>
        <taxon>Ixodidae</taxon>
        <taxon>Haemaphysalinae</taxon>
        <taxon>Haemaphysalis</taxon>
    </lineage>
</organism>
<sequence>MVEREQWKSKYSFLLSLIGMSIGMGNVWRFPYVVYDNGGGTPAGPLTLPTDDIYFLSQATHNA</sequence>
<keyword evidence="11" id="KW-1185">Reference proteome</keyword>
<comment type="caution">
    <text evidence="10">The sequence shown here is derived from an EMBL/GenBank/DDBJ whole genome shotgun (WGS) entry which is preliminary data.</text>
</comment>